<feature type="non-terminal residue" evidence="1">
    <location>
        <position position="107"/>
    </location>
</feature>
<comment type="caution">
    <text evidence="1">The sequence shown here is derived from an EMBL/GenBank/DDBJ whole genome shotgun (WGS) entry which is preliminary data.</text>
</comment>
<reference evidence="1 2" key="1">
    <citation type="journal article" date="2014" name="Am. J. Bot.">
        <title>Genome assembly and annotation for red clover (Trifolium pratense; Fabaceae).</title>
        <authorList>
            <person name="Istvanek J."/>
            <person name="Jaros M."/>
            <person name="Krenek A."/>
            <person name="Repkova J."/>
        </authorList>
    </citation>
    <scope>NUCLEOTIDE SEQUENCE [LARGE SCALE GENOMIC DNA]</scope>
    <source>
        <strain evidence="2">cv. Tatra</strain>
        <tissue evidence="1">Young leaves</tissue>
    </source>
</reference>
<sequence>MFISHSAITPTSSVSVSHPLDSIVYAHIDKLIFFLSLQPSPFHLLRSTSYRKSASYSIVFPGMFLSSLWSRVFWITSRSTVSTHLTATAFRGSGFGFFCVCSSTSVL</sequence>
<name>A0A2K3JR30_TRIPR</name>
<evidence type="ECO:0000313" key="1">
    <source>
        <dbReference type="EMBL" id="PNX56494.1"/>
    </source>
</evidence>
<proteinExistence type="predicted"/>
<gene>
    <name evidence="1" type="ORF">L195_g049911</name>
</gene>
<dbReference type="AlphaFoldDB" id="A0A2K3JR30"/>
<protein>
    <submittedName>
        <fullName evidence="1">Uncharacterized protein</fullName>
    </submittedName>
</protein>
<dbReference type="Proteomes" id="UP000236291">
    <property type="component" value="Unassembled WGS sequence"/>
</dbReference>
<reference evidence="1 2" key="2">
    <citation type="journal article" date="2017" name="Front. Plant Sci.">
        <title>Gene Classification and Mining of Molecular Markers Useful in Red Clover (Trifolium pratense) Breeding.</title>
        <authorList>
            <person name="Istvanek J."/>
            <person name="Dluhosova J."/>
            <person name="Dluhos P."/>
            <person name="Patkova L."/>
            <person name="Nedelnik J."/>
            <person name="Repkova J."/>
        </authorList>
    </citation>
    <scope>NUCLEOTIDE SEQUENCE [LARGE SCALE GENOMIC DNA]</scope>
    <source>
        <strain evidence="2">cv. Tatra</strain>
        <tissue evidence="1">Young leaves</tissue>
    </source>
</reference>
<dbReference type="EMBL" id="ASHM01074645">
    <property type="protein sequence ID" value="PNX56494.1"/>
    <property type="molecule type" value="Genomic_DNA"/>
</dbReference>
<organism evidence="1 2">
    <name type="scientific">Trifolium pratense</name>
    <name type="common">Red clover</name>
    <dbReference type="NCBI Taxonomy" id="57577"/>
    <lineage>
        <taxon>Eukaryota</taxon>
        <taxon>Viridiplantae</taxon>
        <taxon>Streptophyta</taxon>
        <taxon>Embryophyta</taxon>
        <taxon>Tracheophyta</taxon>
        <taxon>Spermatophyta</taxon>
        <taxon>Magnoliopsida</taxon>
        <taxon>eudicotyledons</taxon>
        <taxon>Gunneridae</taxon>
        <taxon>Pentapetalae</taxon>
        <taxon>rosids</taxon>
        <taxon>fabids</taxon>
        <taxon>Fabales</taxon>
        <taxon>Fabaceae</taxon>
        <taxon>Papilionoideae</taxon>
        <taxon>50 kb inversion clade</taxon>
        <taxon>NPAAA clade</taxon>
        <taxon>Hologalegina</taxon>
        <taxon>IRL clade</taxon>
        <taxon>Trifolieae</taxon>
        <taxon>Trifolium</taxon>
    </lineage>
</organism>
<accession>A0A2K3JR30</accession>
<evidence type="ECO:0000313" key="2">
    <source>
        <dbReference type="Proteomes" id="UP000236291"/>
    </source>
</evidence>